<comment type="caution">
    <text evidence="11">The sequence shown here is derived from an EMBL/GenBank/DDBJ whole genome shotgun (WGS) entry which is preliminary data.</text>
</comment>
<evidence type="ECO:0000256" key="5">
    <source>
        <dbReference type="ARBA" id="ARBA00022692"/>
    </source>
</evidence>
<feature type="domain" description="PTS EIIC type-3" evidence="10">
    <location>
        <begin position="9"/>
        <end position="418"/>
    </location>
</feature>
<dbReference type="PANTHER" id="PTHR33989">
    <property type="match status" value="1"/>
</dbReference>
<dbReference type="PANTHER" id="PTHR33989:SF4">
    <property type="entry name" value="PTS SYSTEM N,N'-DIACETYLCHITOBIOSE-SPECIFIC EIIC COMPONENT"/>
    <property type="match status" value="1"/>
</dbReference>
<protein>
    <recommendedName>
        <fullName evidence="8">Permease IIC component</fullName>
    </recommendedName>
</protein>
<evidence type="ECO:0000259" key="10">
    <source>
        <dbReference type="PROSITE" id="PS51105"/>
    </source>
</evidence>
<dbReference type="GO" id="GO:0008982">
    <property type="term" value="F:protein-N(PI)-phosphohistidine-sugar phosphotransferase activity"/>
    <property type="evidence" value="ECO:0007669"/>
    <property type="project" value="UniProtKB-UniRule"/>
</dbReference>
<accession>A0AAW6FQQ2</accession>
<dbReference type="GO" id="GO:1902815">
    <property type="term" value="P:N,N'-diacetylchitobiose import"/>
    <property type="evidence" value="ECO:0007669"/>
    <property type="project" value="TreeGrafter"/>
</dbReference>
<dbReference type="InterPro" id="IPR003352">
    <property type="entry name" value="PTS_EIIC"/>
</dbReference>
<dbReference type="GO" id="GO:0009401">
    <property type="term" value="P:phosphoenolpyruvate-dependent sugar phosphotransferase system"/>
    <property type="evidence" value="ECO:0007669"/>
    <property type="project" value="InterPro"/>
</dbReference>
<evidence type="ECO:0000256" key="1">
    <source>
        <dbReference type="ARBA" id="ARBA00004651"/>
    </source>
</evidence>
<evidence type="ECO:0000256" key="7">
    <source>
        <dbReference type="ARBA" id="ARBA00023136"/>
    </source>
</evidence>
<dbReference type="PIRSF" id="PIRSF006351">
    <property type="entry name" value="PTS_EIIC-Cellobiose"/>
    <property type="match status" value="1"/>
</dbReference>
<feature type="transmembrane region" description="Helical" evidence="9">
    <location>
        <begin position="291"/>
        <end position="313"/>
    </location>
</feature>
<comment type="function">
    <text evidence="8">The phosphoenolpyruvate-dependent sugar phosphotransferase system (PTS), a major carbohydrate active -transport system, catalyzes the phosphorylation of incoming sugar substrates concomitant with their translocation across the cell membrane.</text>
</comment>
<evidence type="ECO:0000256" key="4">
    <source>
        <dbReference type="ARBA" id="ARBA00022597"/>
    </source>
</evidence>
<keyword evidence="2 8" id="KW-0813">Transport</keyword>
<feature type="transmembrane region" description="Helical" evidence="9">
    <location>
        <begin position="232"/>
        <end position="250"/>
    </location>
</feature>
<dbReference type="GO" id="GO:0005886">
    <property type="term" value="C:plasma membrane"/>
    <property type="evidence" value="ECO:0007669"/>
    <property type="project" value="UniProtKB-SubCell"/>
</dbReference>
<dbReference type="RefSeq" id="WP_195190706.1">
    <property type="nucleotide sequence ID" value="NZ_JADMUL010000002.1"/>
</dbReference>
<dbReference type="InterPro" id="IPR004796">
    <property type="entry name" value="PTS_IIC_cello"/>
</dbReference>
<keyword evidence="4 8" id="KW-0762">Sugar transport</keyword>
<proteinExistence type="predicted"/>
<dbReference type="Pfam" id="PF02378">
    <property type="entry name" value="PTS_EIIC"/>
    <property type="match status" value="1"/>
</dbReference>
<dbReference type="AlphaFoldDB" id="A0AAW6FQQ2"/>
<keyword evidence="6 9" id="KW-1133">Transmembrane helix</keyword>
<gene>
    <name evidence="11" type="ORF">POG00_01260</name>
</gene>
<dbReference type="EMBL" id="JAQNCK010000002">
    <property type="protein sequence ID" value="MDC0827333.1"/>
    <property type="molecule type" value="Genomic_DNA"/>
</dbReference>
<evidence type="ECO:0000313" key="12">
    <source>
        <dbReference type="Proteomes" id="UP001220658"/>
    </source>
</evidence>
<evidence type="ECO:0000313" key="11">
    <source>
        <dbReference type="EMBL" id="MDC0827333.1"/>
    </source>
</evidence>
<feature type="transmembrane region" description="Helical" evidence="9">
    <location>
        <begin position="145"/>
        <end position="165"/>
    </location>
</feature>
<dbReference type="PROSITE" id="PS51105">
    <property type="entry name" value="PTS_EIIC_TYPE_3"/>
    <property type="match status" value="1"/>
</dbReference>
<keyword evidence="5 9" id="KW-0812">Transmembrane</keyword>
<evidence type="ECO:0000256" key="3">
    <source>
        <dbReference type="ARBA" id="ARBA00022475"/>
    </source>
</evidence>
<dbReference type="NCBIfam" id="TIGR00410">
    <property type="entry name" value="lacE"/>
    <property type="match status" value="1"/>
</dbReference>
<reference evidence="11" key="1">
    <citation type="submission" date="2023-01" db="EMBL/GenBank/DDBJ databases">
        <title>Human gut microbiome strain richness.</title>
        <authorList>
            <person name="Chen-Liaw A."/>
        </authorList>
    </citation>
    <scope>NUCLEOTIDE SEQUENCE</scope>
    <source>
        <strain evidence="11">D55st1_G4_D55t1_190419</strain>
    </source>
</reference>
<dbReference type="InterPro" id="IPR051088">
    <property type="entry name" value="PTS_Sugar-EIIC/EIIB"/>
</dbReference>
<organism evidence="11 12">
    <name type="scientific">Faecalitalea cylindroides</name>
    <dbReference type="NCBI Taxonomy" id="39483"/>
    <lineage>
        <taxon>Bacteria</taxon>
        <taxon>Bacillati</taxon>
        <taxon>Bacillota</taxon>
        <taxon>Erysipelotrichia</taxon>
        <taxon>Erysipelotrichales</taxon>
        <taxon>Erysipelotrichaceae</taxon>
        <taxon>Faecalitalea</taxon>
    </lineage>
</organism>
<dbReference type="InterPro" id="IPR004501">
    <property type="entry name" value="PTS_EIIC_3"/>
</dbReference>
<feature type="transmembrane region" description="Helical" evidence="9">
    <location>
        <begin position="114"/>
        <end position="133"/>
    </location>
</feature>
<feature type="transmembrane region" description="Helical" evidence="9">
    <location>
        <begin position="85"/>
        <end position="107"/>
    </location>
</feature>
<sequence>MNNKVMEIVETKLAPFANKLASQRHLKCVQSAFLSCMPFMIIGSFALIFWEPPVDYTTLETTNIFYGFFKGWSAFATFAGPFLELVFTITLGSLSFYVAIGIAYFLSKSYALKAFIPVVVTIANFLMLNSSLIDGGLSNAFFDGTGLFAAILVGVVTTEIFRFLMEKKVGSIKMPDGVPPALAGSFEALVPVTIMILLTGMLSVAILNLTGTTLPSIVLTIISPLIKFVDNAFGVSLIAVLQQVLWWFGIHDTAIGAVISPIRDANIAMNSAAYAAGTAVADLPYTFTAPFWWVFCQIGGSGCTLGLAVLLLKSKSKQLKTVGKLGIIPALFNINEPILFGIPIILNPLWLVPFVLVQVFNAATTYIVMDLGIIAKTFIEPGWNMFAPIGAFLSTLDVKAVIFIIILTIIDTLIYYPFFKAQEKQCLAEEEE</sequence>
<name>A0AAW6FQQ2_9FIRM</name>
<dbReference type="Proteomes" id="UP001220658">
    <property type="component" value="Unassembled WGS sequence"/>
</dbReference>
<keyword evidence="7 8" id="KW-0472">Membrane</keyword>
<evidence type="ECO:0000256" key="2">
    <source>
        <dbReference type="ARBA" id="ARBA00022448"/>
    </source>
</evidence>
<feature type="transmembrane region" description="Helical" evidence="9">
    <location>
        <begin position="177"/>
        <end position="198"/>
    </location>
</feature>
<feature type="transmembrane region" description="Helical" evidence="9">
    <location>
        <begin position="204"/>
        <end position="225"/>
    </location>
</feature>
<evidence type="ECO:0000256" key="9">
    <source>
        <dbReference type="SAM" id="Phobius"/>
    </source>
</evidence>
<keyword evidence="3 8" id="KW-1003">Cell membrane</keyword>
<feature type="transmembrane region" description="Helical" evidence="9">
    <location>
        <begin position="32"/>
        <end position="50"/>
    </location>
</feature>
<comment type="subcellular location">
    <subcellularLocation>
        <location evidence="1">Cell membrane</location>
        <topology evidence="1">Multi-pass membrane protein</topology>
    </subcellularLocation>
</comment>
<evidence type="ECO:0000256" key="8">
    <source>
        <dbReference type="PIRNR" id="PIRNR006351"/>
    </source>
</evidence>
<evidence type="ECO:0000256" key="6">
    <source>
        <dbReference type="ARBA" id="ARBA00022989"/>
    </source>
</evidence>